<proteinExistence type="predicted"/>
<keyword evidence="3" id="KW-1185">Reference proteome</keyword>
<evidence type="ECO:0000259" key="1">
    <source>
        <dbReference type="Pfam" id="PF03364"/>
    </source>
</evidence>
<name>C1EE21_MICCC</name>
<protein>
    <recommendedName>
        <fullName evidence="1">Coenzyme Q-binding protein COQ10 START domain-containing protein</fullName>
    </recommendedName>
</protein>
<gene>
    <name evidence="2" type="ORF">MICPUN_62471</name>
</gene>
<dbReference type="SUPFAM" id="SSF55961">
    <property type="entry name" value="Bet v1-like"/>
    <property type="match status" value="1"/>
</dbReference>
<dbReference type="PANTHER" id="PTHR33824">
    <property type="entry name" value="POLYKETIDE CYCLASE/DEHYDRASE AND LIPID TRANSPORT SUPERFAMILY PROTEIN"/>
    <property type="match status" value="1"/>
</dbReference>
<dbReference type="OMA" id="TRIPNWM"/>
<dbReference type="PANTHER" id="PTHR33824:SF7">
    <property type="entry name" value="POLYKETIDE CYCLASE_DEHYDRASE AND LIPID TRANSPORT SUPERFAMILY PROTEIN"/>
    <property type="match status" value="1"/>
</dbReference>
<dbReference type="STRING" id="296587.C1EE21"/>
<dbReference type="InterPro" id="IPR023393">
    <property type="entry name" value="START-like_dom_sf"/>
</dbReference>
<reference evidence="2 3" key="1">
    <citation type="journal article" date="2009" name="Science">
        <title>Green evolution and dynamic adaptations revealed by genomes of the marine picoeukaryotes Micromonas.</title>
        <authorList>
            <person name="Worden A.Z."/>
            <person name="Lee J.H."/>
            <person name="Mock T."/>
            <person name="Rouze P."/>
            <person name="Simmons M.P."/>
            <person name="Aerts A.L."/>
            <person name="Allen A.E."/>
            <person name="Cuvelier M.L."/>
            <person name="Derelle E."/>
            <person name="Everett M.V."/>
            <person name="Foulon E."/>
            <person name="Grimwood J."/>
            <person name="Gundlach H."/>
            <person name="Henrissat B."/>
            <person name="Napoli C."/>
            <person name="McDonald S.M."/>
            <person name="Parker M.S."/>
            <person name="Rombauts S."/>
            <person name="Salamov A."/>
            <person name="Von Dassow P."/>
            <person name="Badger J.H."/>
            <person name="Coutinho P.M."/>
            <person name="Demir E."/>
            <person name="Dubchak I."/>
            <person name="Gentemann C."/>
            <person name="Eikrem W."/>
            <person name="Gready J.E."/>
            <person name="John U."/>
            <person name="Lanier W."/>
            <person name="Lindquist E.A."/>
            <person name="Lucas S."/>
            <person name="Mayer K.F."/>
            <person name="Moreau H."/>
            <person name="Not F."/>
            <person name="Otillar R."/>
            <person name="Panaud O."/>
            <person name="Pangilinan J."/>
            <person name="Paulsen I."/>
            <person name="Piegu B."/>
            <person name="Poliakov A."/>
            <person name="Robbens S."/>
            <person name="Schmutz J."/>
            <person name="Toulza E."/>
            <person name="Wyss T."/>
            <person name="Zelensky A."/>
            <person name="Zhou K."/>
            <person name="Armbrust E.V."/>
            <person name="Bhattacharya D."/>
            <person name="Goodenough U.W."/>
            <person name="Van de Peer Y."/>
            <person name="Grigoriev I.V."/>
        </authorList>
    </citation>
    <scope>NUCLEOTIDE SEQUENCE [LARGE SCALE GENOMIC DNA]</scope>
    <source>
        <strain evidence="3">RCC299 / NOUM17</strain>
    </source>
</reference>
<sequence length="157" mass="17589">MAGWVDNTAEVTVTAPLPVVWELWQDKTRIPNWMPWIHSVEPVPGVPGDTKWLLKTNQFGQDFEFSWVARDLPPVKKEKIHWFSTDGLNNKGAVTFVQRPDGRTVVRMNISYEVPDILVPFGSALSPLVASILQADLERFGTFSSKVVAAMGAGKRR</sequence>
<dbReference type="InParanoid" id="C1EE21"/>
<dbReference type="InterPro" id="IPR005031">
    <property type="entry name" value="COQ10_START"/>
</dbReference>
<dbReference type="OrthoDB" id="47798at2759"/>
<dbReference type="EMBL" id="CP001330">
    <property type="protein sequence ID" value="ACO66461.1"/>
    <property type="molecule type" value="Genomic_DNA"/>
</dbReference>
<dbReference type="FunCoup" id="C1EE21">
    <property type="interactions" value="435"/>
</dbReference>
<feature type="domain" description="Coenzyme Q-binding protein COQ10 START" evidence="1">
    <location>
        <begin position="13"/>
        <end position="117"/>
    </location>
</feature>
<dbReference type="Gene3D" id="3.30.530.20">
    <property type="match status" value="1"/>
</dbReference>
<dbReference type="CDD" id="cd07817">
    <property type="entry name" value="SRPBCC_8"/>
    <property type="match status" value="1"/>
</dbReference>
<accession>C1EE21</accession>
<dbReference type="InterPro" id="IPR047137">
    <property type="entry name" value="ORF3"/>
</dbReference>
<dbReference type="Proteomes" id="UP000002009">
    <property type="component" value="Chromosome 11"/>
</dbReference>
<dbReference type="eggNOG" id="ENOG502QSDH">
    <property type="taxonomic scope" value="Eukaryota"/>
</dbReference>
<dbReference type="RefSeq" id="XP_002505203.1">
    <property type="nucleotide sequence ID" value="XM_002505157.1"/>
</dbReference>
<evidence type="ECO:0000313" key="2">
    <source>
        <dbReference type="EMBL" id="ACO66461.1"/>
    </source>
</evidence>
<dbReference type="Pfam" id="PF03364">
    <property type="entry name" value="Polyketide_cyc"/>
    <property type="match status" value="1"/>
</dbReference>
<dbReference type="KEGG" id="mis:MICPUN_62471"/>
<dbReference type="AlphaFoldDB" id="C1EE21"/>
<dbReference type="GeneID" id="8247322"/>
<evidence type="ECO:0000313" key="3">
    <source>
        <dbReference type="Proteomes" id="UP000002009"/>
    </source>
</evidence>
<organism evidence="2 3">
    <name type="scientific">Micromonas commoda (strain RCC299 / NOUM17 / CCMP2709)</name>
    <name type="common">Picoplanktonic green alga</name>
    <dbReference type="NCBI Taxonomy" id="296587"/>
    <lineage>
        <taxon>Eukaryota</taxon>
        <taxon>Viridiplantae</taxon>
        <taxon>Chlorophyta</taxon>
        <taxon>Mamiellophyceae</taxon>
        <taxon>Mamiellales</taxon>
        <taxon>Mamiellaceae</taxon>
        <taxon>Micromonas</taxon>
    </lineage>
</organism>